<dbReference type="InterPro" id="IPR023100">
    <property type="entry name" value="D-aminoacylase_insert_dom_sf"/>
</dbReference>
<organism evidence="2 3">
    <name type="scientific">Gemmobacter megaterium</name>
    <dbReference type="NCBI Taxonomy" id="1086013"/>
    <lineage>
        <taxon>Bacteria</taxon>
        <taxon>Pseudomonadati</taxon>
        <taxon>Pseudomonadota</taxon>
        <taxon>Alphaproteobacteria</taxon>
        <taxon>Rhodobacterales</taxon>
        <taxon>Paracoccaceae</taxon>
        <taxon>Gemmobacter</taxon>
    </lineage>
</organism>
<dbReference type="InterPro" id="IPR013108">
    <property type="entry name" value="Amidohydro_3"/>
</dbReference>
<evidence type="ECO:0000313" key="3">
    <source>
        <dbReference type="Proteomes" id="UP000186141"/>
    </source>
</evidence>
<dbReference type="Gene3D" id="3.20.20.140">
    <property type="entry name" value="Metal-dependent hydrolases"/>
    <property type="match status" value="1"/>
</dbReference>
<dbReference type="AlphaFoldDB" id="A0A1N7PTS0"/>
<dbReference type="PANTHER" id="PTHR11647">
    <property type="entry name" value="HYDRANTOINASE/DIHYDROPYRIMIDINASE FAMILY MEMBER"/>
    <property type="match status" value="1"/>
</dbReference>
<gene>
    <name evidence="2" type="ORF">SAMN05421774_106132</name>
</gene>
<dbReference type="InterPro" id="IPR032466">
    <property type="entry name" value="Metal_Hydrolase"/>
</dbReference>
<dbReference type="EMBL" id="FTOT01000006">
    <property type="protein sequence ID" value="SIT14014.1"/>
    <property type="molecule type" value="Genomic_DNA"/>
</dbReference>
<dbReference type="Proteomes" id="UP000186141">
    <property type="component" value="Unassembled WGS sequence"/>
</dbReference>
<dbReference type="OrthoDB" id="9815027at2"/>
<dbReference type="STRING" id="1086013.SAMN05421774_106132"/>
<accession>A0A1N7PTS0</accession>
<evidence type="ECO:0000259" key="1">
    <source>
        <dbReference type="Pfam" id="PF07969"/>
    </source>
</evidence>
<protein>
    <submittedName>
        <fullName evidence="2">N-acyl-D-amino-acid deacylase</fullName>
    </submittedName>
</protein>
<feature type="domain" description="Amidohydrolase 3" evidence="1">
    <location>
        <begin position="49"/>
        <end position="234"/>
    </location>
</feature>
<dbReference type="RefSeq" id="WP_076532630.1">
    <property type="nucleotide sequence ID" value="NZ_BMEH01000006.1"/>
</dbReference>
<dbReference type="GO" id="GO:0016811">
    <property type="term" value="F:hydrolase activity, acting on carbon-nitrogen (but not peptide) bonds, in linear amides"/>
    <property type="evidence" value="ECO:0007669"/>
    <property type="project" value="InterPro"/>
</dbReference>
<sequence>MTMQHDILIRNATVIDGTGAPRRVADIAIDADRITAIGDLSGHMAARDIDATGLIAAPGFIDVHTHDDRILFSEPAMRAKVSQGVTTVIGGNCGISLAPMPVPVKRPVTPPLDLLDASGDWYRFPTFASYVAAFEATPAAVNCAHYIGHTTLRAITMDDLSRAANAGEILAMQALVAEAMEAGALGVSTGLAYPPAIAATTEEVIEVTRPIAAHDGLYATHMRDESAHSMEALDESFAVGRALGVQVLISHHKLAGEENFGRSVQTLAHIGDQRAHQEICLDCYPYEASSTILTAAHAKVSPRTIVTWSVGAPEMAGRELADICADWGCDLDAACARLIPAGAVYFRMCEEDVQRILSWPSTMVGSDGLPHDERPHPRLWGTFPRVLGHYARDLGLFDLETAVHKMTGLTAQEIGLPERGELRTGFMADITLFDDRTIADRATYTDPIQPAAGIVLVLVNGAAVWDMGVPTGARPGKYLRRDRGAQRRASVG</sequence>
<dbReference type="Pfam" id="PF07969">
    <property type="entry name" value="Amidohydro_3"/>
    <property type="match status" value="2"/>
</dbReference>
<dbReference type="InterPro" id="IPR050378">
    <property type="entry name" value="Metallo-dep_Hydrolases_sf"/>
</dbReference>
<feature type="domain" description="Amidohydrolase 3" evidence="1">
    <location>
        <begin position="362"/>
        <end position="464"/>
    </location>
</feature>
<name>A0A1N7PTS0_9RHOB</name>
<proteinExistence type="predicted"/>
<dbReference type="SUPFAM" id="SSF51338">
    <property type="entry name" value="Composite domain of metallo-dependent hydrolases"/>
    <property type="match status" value="1"/>
</dbReference>
<dbReference type="CDD" id="cd01297">
    <property type="entry name" value="D-aminoacylase"/>
    <property type="match status" value="1"/>
</dbReference>
<keyword evidence="3" id="KW-1185">Reference proteome</keyword>
<dbReference type="InterPro" id="IPR011059">
    <property type="entry name" value="Metal-dep_hydrolase_composite"/>
</dbReference>
<evidence type="ECO:0000313" key="2">
    <source>
        <dbReference type="EMBL" id="SIT14014.1"/>
    </source>
</evidence>
<reference evidence="2 3" key="1">
    <citation type="submission" date="2017-01" db="EMBL/GenBank/DDBJ databases">
        <authorList>
            <person name="Mah S.A."/>
            <person name="Swanson W.J."/>
            <person name="Moy G.W."/>
            <person name="Vacquier V.D."/>
        </authorList>
    </citation>
    <scope>NUCLEOTIDE SEQUENCE [LARGE SCALE GENOMIC DNA]</scope>
    <source>
        <strain evidence="2 3">DSM 26375</strain>
    </source>
</reference>
<dbReference type="PANTHER" id="PTHR11647:SF1">
    <property type="entry name" value="COLLAPSIN RESPONSE MEDIATOR PROTEIN"/>
    <property type="match status" value="1"/>
</dbReference>
<dbReference type="Gene3D" id="2.30.40.10">
    <property type="entry name" value="Urease, subunit C, domain 1"/>
    <property type="match status" value="1"/>
</dbReference>
<dbReference type="Gene3D" id="3.30.1490.130">
    <property type="entry name" value="D-aminoacylase. Domain 3"/>
    <property type="match status" value="1"/>
</dbReference>
<dbReference type="SUPFAM" id="SSF51556">
    <property type="entry name" value="Metallo-dependent hydrolases"/>
    <property type="match status" value="1"/>
</dbReference>